<evidence type="ECO:0000313" key="2">
    <source>
        <dbReference type="Proteomes" id="UP000788993"/>
    </source>
</evidence>
<proteinExistence type="predicted"/>
<reference evidence="1" key="1">
    <citation type="journal article" date="2021" name="Open Biol.">
        <title>Shared evolutionary footprints suggest mitochondrial oxidative damage underlies multiple complex I losses in fungi.</title>
        <authorList>
            <person name="Schikora-Tamarit M.A."/>
            <person name="Marcet-Houben M."/>
            <person name="Nosek J."/>
            <person name="Gabaldon T."/>
        </authorList>
    </citation>
    <scope>NUCLEOTIDE SEQUENCE</scope>
    <source>
        <strain evidence="1">NCAIM Y.01608</strain>
    </source>
</reference>
<protein>
    <submittedName>
        <fullName evidence="1">Uncharacterized protein</fullName>
    </submittedName>
</protein>
<gene>
    <name evidence="1" type="ORF">OGATHE_001539</name>
</gene>
<evidence type="ECO:0000313" key="1">
    <source>
        <dbReference type="EMBL" id="KAH3675200.1"/>
    </source>
</evidence>
<sequence length="99" mass="11147">MSNAKIVETSTALNVLKTNETKKSALSALPWPSESDWERDVLELKLSAKIRSRQRLLPESHEVLQAMQRNYTAHTLNVAPVLRPTMSRLLPLLALILTT</sequence>
<keyword evidence="2" id="KW-1185">Reference proteome</keyword>
<organism evidence="1 2">
    <name type="scientific">Ogataea polymorpha</name>
    <dbReference type="NCBI Taxonomy" id="460523"/>
    <lineage>
        <taxon>Eukaryota</taxon>
        <taxon>Fungi</taxon>
        <taxon>Dikarya</taxon>
        <taxon>Ascomycota</taxon>
        <taxon>Saccharomycotina</taxon>
        <taxon>Pichiomycetes</taxon>
        <taxon>Pichiales</taxon>
        <taxon>Pichiaceae</taxon>
        <taxon>Ogataea</taxon>
    </lineage>
</organism>
<reference evidence="1" key="2">
    <citation type="submission" date="2021-01" db="EMBL/GenBank/DDBJ databases">
        <authorList>
            <person name="Schikora-Tamarit M.A."/>
        </authorList>
    </citation>
    <scope>NUCLEOTIDE SEQUENCE</scope>
    <source>
        <strain evidence="1">NCAIM Y.01608</strain>
    </source>
</reference>
<accession>A0A9P8TE28</accession>
<dbReference type="AlphaFoldDB" id="A0A9P8TE28"/>
<name>A0A9P8TE28_9ASCO</name>
<dbReference type="Proteomes" id="UP000788993">
    <property type="component" value="Unassembled WGS sequence"/>
</dbReference>
<comment type="caution">
    <text evidence="1">The sequence shown here is derived from an EMBL/GenBank/DDBJ whole genome shotgun (WGS) entry which is preliminary data.</text>
</comment>
<dbReference type="EMBL" id="JAEUBD010000382">
    <property type="protein sequence ID" value="KAH3675200.1"/>
    <property type="molecule type" value="Genomic_DNA"/>
</dbReference>